<evidence type="ECO:0000313" key="1">
    <source>
        <dbReference type="EMBL" id="QNP53234.1"/>
    </source>
</evidence>
<accession>A0A7H0GY68</accession>
<dbReference type="KEGG" id="hqi:H9L05_06280"/>
<dbReference type="EMBL" id="CP060784">
    <property type="protein sequence ID" value="QNP53234.1"/>
    <property type="molecule type" value="Genomic_DNA"/>
</dbReference>
<name>A0A7H0GY68_9BACT</name>
<gene>
    <name evidence="1" type="ORF">H9L05_06280</name>
</gene>
<dbReference type="InterPro" id="IPR025365">
    <property type="entry name" value="DUF4269"/>
</dbReference>
<proteinExistence type="predicted"/>
<dbReference type="Pfam" id="PF14091">
    <property type="entry name" value="DUF4269"/>
    <property type="match status" value="1"/>
</dbReference>
<reference evidence="1 2" key="1">
    <citation type="submission" date="2020-08" db="EMBL/GenBank/DDBJ databases">
        <title>Genome sequence of Hymenobacter qilianensis JCM 19763T.</title>
        <authorList>
            <person name="Hyun D.-W."/>
            <person name="Bae J.-W."/>
        </authorList>
    </citation>
    <scope>NUCLEOTIDE SEQUENCE [LARGE SCALE GENOMIC DNA]</scope>
    <source>
        <strain evidence="1 2">JCM 19763</strain>
    </source>
</reference>
<evidence type="ECO:0000313" key="2">
    <source>
        <dbReference type="Proteomes" id="UP000516093"/>
    </source>
</evidence>
<protein>
    <submittedName>
        <fullName evidence="1">DUF4269 domain-containing protein</fullName>
    </submittedName>
</protein>
<organism evidence="1 2">
    <name type="scientific">Hymenobacter qilianensis</name>
    <dbReference type="NCBI Taxonomy" id="1385715"/>
    <lineage>
        <taxon>Bacteria</taxon>
        <taxon>Pseudomonadati</taxon>
        <taxon>Bacteroidota</taxon>
        <taxon>Cytophagia</taxon>
        <taxon>Cytophagales</taxon>
        <taxon>Hymenobacteraceae</taxon>
        <taxon>Hymenobacter</taxon>
    </lineage>
</organism>
<dbReference type="RefSeq" id="WP_187733454.1">
    <property type="nucleotide sequence ID" value="NZ_BMFN01000001.1"/>
</dbReference>
<dbReference type="AlphaFoldDB" id="A0A7H0GY68"/>
<keyword evidence="2" id="KW-1185">Reference proteome</keyword>
<dbReference type="Proteomes" id="UP000516093">
    <property type="component" value="Chromosome"/>
</dbReference>
<sequence>MTNWKDIGYLQTGTPRQQLAYVTLQNLGVLATLRDFDPVLAGTIPLDIDIASSDLDVLCAVAPAEVSSFTELLRSHYAHLPEFALAQKIINHRTSVVCCFRYQEFEVEIFGQDCPTEVQHAFRHMIVEDVVLQAGGEAWRTAVRQLKEKGLKTEPAFATLLQLRGNPYEAILSLEGKSIEEIRMWMANLPALPDVG</sequence>